<gene>
    <name evidence="2" type="ORF">MERR_LOCUS27820</name>
</gene>
<evidence type="ECO:0000313" key="3">
    <source>
        <dbReference type="Proteomes" id="UP000467841"/>
    </source>
</evidence>
<dbReference type="PANTHER" id="PTHR46801">
    <property type="entry name" value="OS06G0309200 PROTEIN"/>
    <property type="match status" value="1"/>
</dbReference>
<protein>
    <recommendedName>
        <fullName evidence="1">Lipid-binding serum glycoprotein C-terminal domain-containing protein</fullName>
    </recommendedName>
</protein>
<name>A0A6D2JBH5_9BRAS</name>
<sequence>MVMMVVKFQDLHLLPCFERGLKKMVAISLQGEVFDSATLVYFNAQRMHFIIDVTKNGSSLSTSDWKNILPELYKQYPNVKMMLNMSVTSPPYVSITKNGIGATIHLEISINVQHFGAVLSAASISSALNVAGLLEIEEKSLSGSLRLIDFNATMSWSKIGELQASYIQDVTSTILESLFLPSVNTRLKRGFPLPFLHSCTIKNTEIVYVENGVMVCTDIAS</sequence>
<organism evidence="2 3">
    <name type="scientific">Microthlaspi erraticum</name>
    <dbReference type="NCBI Taxonomy" id="1685480"/>
    <lineage>
        <taxon>Eukaryota</taxon>
        <taxon>Viridiplantae</taxon>
        <taxon>Streptophyta</taxon>
        <taxon>Embryophyta</taxon>
        <taxon>Tracheophyta</taxon>
        <taxon>Spermatophyta</taxon>
        <taxon>Magnoliopsida</taxon>
        <taxon>eudicotyledons</taxon>
        <taxon>Gunneridae</taxon>
        <taxon>Pentapetalae</taxon>
        <taxon>rosids</taxon>
        <taxon>malvids</taxon>
        <taxon>Brassicales</taxon>
        <taxon>Brassicaceae</taxon>
        <taxon>Coluteocarpeae</taxon>
        <taxon>Microthlaspi</taxon>
    </lineage>
</organism>
<dbReference type="OrthoDB" id="10255543at2759"/>
<comment type="caution">
    <text evidence="2">The sequence shown here is derived from an EMBL/GenBank/DDBJ whole genome shotgun (WGS) entry which is preliminary data.</text>
</comment>
<evidence type="ECO:0000259" key="1">
    <source>
        <dbReference type="SMART" id="SM00329"/>
    </source>
</evidence>
<dbReference type="SMART" id="SM00329">
    <property type="entry name" value="BPI2"/>
    <property type="match status" value="1"/>
</dbReference>
<dbReference type="AlphaFoldDB" id="A0A6D2JBH5"/>
<evidence type="ECO:0000313" key="2">
    <source>
        <dbReference type="EMBL" id="CAA7040585.1"/>
    </source>
</evidence>
<dbReference type="Proteomes" id="UP000467841">
    <property type="component" value="Unassembled WGS sequence"/>
</dbReference>
<dbReference type="Gene3D" id="3.15.20.10">
    <property type="entry name" value="Bactericidal permeability-increasing protein, domain 2"/>
    <property type="match status" value="1"/>
</dbReference>
<dbReference type="EMBL" id="CACVBM020001229">
    <property type="protein sequence ID" value="CAA7040585.1"/>
    <property type="molecule type" value="Genomic_DNA"/>
</dbReference>
<keyword evidence="3" id="KW-1185">Reference proteome</keyword>
<accession>A0A6D2JBH5</accession>
<proteinExistence type="predicted"/>
<dbReference type="InterPro" id="IPR001124">
    <property type="entry name" value="Lipid-bd_serum_glycop_C"/>
</dbReference>
<dbReference type="SUPFAM" id="SSF55394">
    <property type="entry name" value="Bactericidal permeability-increasing protein, BPI"/>
    <property type="match status" value="1"/>
</dbReference>
<dbReference type="PANTHER" id="PTHR46801:SF2">
    <property type="entry name" value="LIPOPOLYSACCHARIDE-BINDING PROTEIN"/>
    <property type="match status" value="1"/>
</dbReference>
<feature type="domain" description="Lipid-binding serum glycoprotein C-terminal" evidence="1">
    <location>
        <begin position="19"/>
        <end position="217"/>
    </location>
</feature>
<dbReference type="Pfam" id="PF02886">
    <property type="entry name" value="LBP_BPI_CETP_C"/>
    <property type="match status" value="1"/>
</dbReference>
<dbReference type="InterPro" id="IPR017943">
    <property type="entry name" value="Bactericidal_perm-incr_a/b_dom"/>
</dbReference>
<dbReference type="GO" id="GO:0008289">
    <property type="term" value="F:lipid binding"/>
    <property type="evidence" value="ECO:0007669"/>
    <property type="project" value="InterPro"/>
</dbReference>
<dbReference type="InterPro" id="IPR045897">
    <property type="entry name" value="BPI/LBP_pln"/>
</dbReference>
<reference evidence="2" key="1">
    <citation type="submission" date="2020-01" db="EMBL/GenBank/DDBJ databases">
        <authorList>
            <person name="Mishra B."/>
        </authorList>
    </citation>
    <scope>NUCLEOTIDE SEQUENCE [LARGE SCALE GENOMIC DNA]</scope>
</reference>